<dbReference type="WBParaSite" id="EVEC_0000770501-mRNA-1">
    <property type="protein sequence ID" value="EVEC_0000770501-mRNA-1"/>
    <property type="gene ID" value="EVEC_0000770501"/>
</dbReference>
<evidence type="ECO:0000256" key="1">
    <source>
        <dbReference type="ARBA" id="ARBA00004245"/>
    </source>
</evidence>
<dbReference type="Gene3D" id="2.30.30.40">
    <property type="entry name" value="SH3 Domains"/>
    <property type="match status" value="1"/>
</dbReference>
<evidence type="ECO:0000313" key="13">
    <source>
        <dbReference type="EMBL" id="VDD92438.1"/>
    </source>
</evidence>
<dbReference type="GO" id="GO:0031209">
    <property type="term" value="C:SCAR complex"/>
    <property type="evidence" value="ECO:0007669"/>
    <property type="project" value="TreeGrafter"/>
</dbReference>
<keyword evidence="9" id="KW-0966">Cell projection</keyword>
<keyword evidence="6" id="KW-0597">Phosphoprotein</keyword>
<organism evidence="15">
    <name type="scientific">Enterobius vermicularis</name>
    <name type="common">Human pinworm</name>
    <dbReference type="NCBI Taxonomy" id="51028"/>
    <lineage>
        <taxon>Eukaryota</taxon>
        <taxon>Metazoa</taxon>
        <taxon>Ecdysozoa</taxon>
        <taxon>Nematoda</taxon>
        <taxon>Chromadorea</taxon>
        <taxon>Rhabditida</taxon>
        <taxon>Spirurina</taxon>
        <taxon>Oxyuridomorpha</taxon>
        <taxon>Oxyuroidea</taxon>
        <taxon>Oxyuridae</taxon>
        <taxon>Enterobius</taxon>
    </lineage>
</organism>
<sequence>MVDDGDDEAALRQLIETEMPEGRSSLENSSANLERVAAYCEANYAQTDDKRAAFEETKRFVVQSLASVAYQVNTLASALLQTLDLQAGKISKISNQVHNVEAIIAIHKEKVARREIGLLTANKCIQKQPKIVARQPQEMVQRYQRSPIDYGILDNIGHGVKIQEPQVTRNLISRTASTVSGSSGAHYPIFPNYEQLLPKANINSTLSRASGAHYRTPQAASTPTIDPQRLSSLTQISNYGRLPSNSHYGSITSQRESTIPLPPPQLTPVAQYRLSDSSLDGLPPPPSSSMPDEDPLPPPPPQMAMMAGNYATSTLVKSQESPYGLSIAGDGHPIDLAYGHIDWIPKVYIEKAVALYDYDAEKPDELTLRENNVVYVLRKNDDGWYEGVLNGCTGLFPGNYVQAI</sequence>
<evidence type="ECO:0000256" key="3">
    <source>
        <dbReference type="ARBA" id="ARBA00010020"/>
    </source>
</evidence>
<dbReference type="InterPro" id="IPR012849">
    <property type="entry name" value="Abl-interactor_HHR_dom"/>
</dbReference>
<dbReference type="Gene3D" id="6.10.140.1620">
    <property type="match status" value="1"/>
</dbReference>
<dbReference type="PANTHER" id="PTHR10460">
    <property type="entry name" value="ABL INTERACTOR FAMILY MEMBER"/>
    <property type="match status" value="1"/>
</dbReference>
<name>A0A0N4VB09_ENTVE</name>
<dbReference type="PROSITE" id="PS50002">
    <property type="entry name" value="SH3"/>
    <property type="match status" value="1"/>
</dbReference>
<keyword evidence="8" id="KW-0206">Cytoskeleton</keyword>
<evidence type="ECO:0000256" key="7">
    <source>
        <dbReference type="ARBA" id="ARBA00023054"/>
    </source>
</evidence>
<keyword evidence="4 10" id="KW-0728">SH3 domain</keyword>
<dbReference type="OrthoDB" id="2159336at2759"/>
<dbReference type="GO" id="GO:0098858">
    <property type="term" value="C:actin-based cell projection"/>
    <property type="evidence" value="ECO:0007669"/>
    <property type="project" value="TreeGrafter"/>
</dbReference>
<dbReference type="Pfam" id="PF07815">
    <property type="entry name" value="Abi_HHR"/>
    <property type="match status" value="1"/>
</dbReference>
<dbReference type="Pfam" id="PF14604">
    <property type="entry name" value="SH3_9"/>
    <property type="match status" value="1"/>
</dbReference>
<dbReference type="FunFam" id="2.30.30.40:FF:000002">
    <property type="entry name" value="abl interactor 1 isoform X1"/>
    <property type="match status" value="1"/>
</dbReference>
<evidence type="ECO:0000313" key="14">
    <source>
        <dbReference type="Proteomes" id="UP000274131"/>
    </source>
</evidence>
<keyword evidence="5" id="KW-0963">Cytoplasm</keyword>
<evidence type="ECO:0000256" key="9">
    <source>
        <dbReference type="ARBA" id="ARBA00023273"/>
    </source>
</evidence>
<keyword evidence="14" id="KW-1185">Reference proteome</keyword>
<evidence type="ECO:0000256" key="10">
    <source>
        <dbReference type="PROSITE-ProRule" id="PRU00192"/>
    </source>
</evidence>
<gene>
    <name evidence="13" type="ORF">EVEC_LOCUS7189</name>
</gene>
<dbReference type="EMBL" id="UXUI01008814">
    <property type="protein sequence ID" value="VDD92438.1"/>
    <property type="molecule type" value="Genomic_DNA"/>
</dbReference>
<dbReference type="InterPro" id="IPR001452">
    <property type="entry name" value="SH3_domain"/>
</dbReference>
<protein>
    <submittedName>
        <fullName evidence="15">SH3 domain-containing protein</fullName>
    </submittedName>
</protein>
<feature type="domain" description="SH3" evidence="12">
    <location>
        <begin position="347"/>
        <end position="404"/>
    </location>
</feature>
<dbReference type="GO" id="GO:0035591">
    <property type="term" value="F:signaling adaptor activity"/>
    <property type="evidence" value="ECO:0007669"/>
    <property type="project" value="TreeGrafter"/>
</dbReference>
<evidence type="ECO:0000256" key="6">
    <source>
        <dbReference type="ARBA" id="ARBA00022553"/>
    </source>
</evidence>
<reference evidence="13 14" key="2">
    <citation type="submission" date="2018-10" db="EMBL/GenBank/DDBJ databases">
        <authorList>
            <consortium name="Pathogen Informatics"/>
        </authorList>
    </citation>
    <scope>NUCLEOTIDE SEQUENCE [LARGE SCALE GENOMIC DNA]</scope>
</reference>
<dbReference type="PRINTS" id="PR00452">
    <property type="entry name" value="SH3DOMAIN"/>
</dbReference>
<proteinExistence type="inferred from homology"/>
<dbReference type="PANTHER" id="PTHR10460:SF0">
    <property type="entry name" value="ABELSON INTERACTING PROTEIN, ISOFORM D"/>
    <property type="match status" value="1"/>
</dbReference>
<evidence type="ECO:0000259" key="12">
    <source>
        <dbReference type="PROSITE" id="PS50002"/>
    </source>
</evidence>
<dbReference type="InterPro" id="IPR036028">
    <property type="entry name" value="SH3-like_dom_sf"/>
</dbReference>
<dbReference type="InterPro" id="IPR028457">
    <property type="entry name" value="ABI"/>
</dbReference>
<dbReference type="SUPFAM" id="SSF50044">
    <property type="entry name" value="SH3-domain"/>
    <property type="match status" value="1"/>
</dbReference>
<reference evidence="15" key="1">
    <citation type="submission" date="2017-02" db="UniProtKB">
        <authorList>
            <consortium name="WormBaseParasite"/>
        </authorList>
    </citation>
    <scope>IDENTIFICATION</scope>
</reference>
<evidence type="ECO:0000256" key="8">
    <source>
        <dbReference type="ARBA" id="ARBA00023212"/>
    </source>
</evidence>
<comment type="similarity">
    <text evidence="3">Belongs to the ABI family.</text>
</comment>
<dbReference type="GO" id="GO:0001764">
    <property type="term" value="P:neuron migration"/>
    <property type="evidence" value="ECO:0007669"/>
    <property type="project" value="TreeGrafter"/>
</dbReference>
<comment type="subcellular location">
    <subcellularLocation>
        <location evidence="2">Cell projection</location>
        <location evidence="2">Lamellipodium</location>
    </subcellularLocation>
    <subcellularLocation>
        <location evidence="1">Cytoplasm</location>
        <location evidence="1">Cytoskeleton</location>
    </subcellularLocation>
</comment>
<keyword evidence="7" id="KW-0175">Coiled coil</keyword>
<feature type="compositionally biased region" description="Polar residues" evidence="11">
    <location>
        <begin position="237"/>
        <end position="257"/>
    </location>
</feature>
<evidence type="ECO:0000313" key="15">
    <source>
        <dbReference type="WBParaSite" id="EVEC_0000770501-mRNA-1"/>
    </source>
</evidence>
<feature type="region of interest" description="Disordered" evidence="11">
    <location>
        <begin position="237"/>
        <end position="302"/>
    </location>
</feature>
<dbReference type="STRING" id="51028.A0A0N4VB09"/>
<evidence type="ECO:0000256" key="11">
    <source>
        <dbReference type="SAM" id="MobiDB-lite"/>
    </source>
</evidence>
<evidence type="ECO:0000256" key="2">
    <source>
        <dbReference type="ARBA" id="ARBA00004510"/>
    </source>
</evidence>
<evidence type="ECO:0000256" key="5">
    <source>
        <dbReference type="ARBA" id="ARBA00022490"/>
    </source>
</evidence>
<dbReference type="SMART" id="SM00326">
    <property type="entry name" value="SH3"/>
    <property type="match status" value="1"/>
</dbReference>
<evidence type="ECO:0000256" key="4">
    <source>
        <dbReference type="ARBA" id="ARBA00022443"/>
    </source>
</evidence>
<accession>A0A0N4VB09</accession>
<dbReference type="GO" id="GO:0005856">
    <property type="term" value="C:cytoskeleton"/>
    <property type="evidence" value="ECO:0007669"/>
    <property type="project" value="UniProtKB-SubCell"/>
</dbReference>
<dbReference type="GO" id="GO:0017124">
    <property type="term" value="F:SH3 domain binding"/>
    <property type="evidence" value="ECO:0007669"/>
    <property type="project" value="TreeGrafter"/>
</dbReference>
<dbReference type="InterPro" id="IPR028455">
    <property type="entry name" value="ABI3_SH3"/>
</dbReference>
<dbReference type="AlphaFoldDB" id="A0A0N4VB09"/>
<dbReference type="Proteomes" id="UP000274131">
    <property type="component" value="Unassembled WGS sequence"/>
</dbReference>
<dbReference type="GO" id="GO:0030027">
    <property type="term" value="C:lamellipodium"/>
    <property type="evidence" value="ECO:0007669"/>
    <property type="project" value="UniProtKB-SubCell"/>
</dbReference>
<dbReference type="CDD" id="cd11826">
    <property type="entry name" value="SH3_Abi"/>
    <property type="match status" value="1"/>
</dbReference>